<dbReference type="InterPro" id="IPR018929">
    <property type="entry name" value="DUF2510"/>
</dbReference>
<keyword evidence="1" id="KW-0812">Transmembrane</keyword>
<feature type="transmembrane region" description="Helical" evidence="1">
    <location>
        <begin position="201"/>
        <end position="222"/>
    </location>
</feature>
<evidence type="ECO:0000313" key="3">
    <source>
        <dbReference type="EMBL" id="MDR6143509.1"/>
    </source>
</evidence>
<proteinExistence type="predicted"/>
<gene>
    <name evidence="3" type="ORF">QE375_003063</name>
</gene>
<comment type="caution">
    <text evidence="3">The sequence shown here is derived from an EMBL/GenBank/DDBJ whole genome shotgun (WGS) entry which is preliminary data.</text>
</comment>
<feature type="transmembrane region" description="Helical" evidence="1">
    <location>
        <begin position="107"/>
        <end position="125"/>
    </location>
</feature>
<evidence type="ECO:0000256" key="1">
    <source>
        <dbReference type="SAM" id="Phobius"/>
    </source>
</evidence>
<protein>
    <recommendedName>
        <fullName evidence="2">DUF2510 domain-containing protein</fullName>
    </recommendedName>
</protein>
<dbReference type="EMBL" id="JAVIZQ010000001">
    <property type="protein sequence ID" value="MDR6143509.1"/>
    <property type="molecule type" value="Genomic_DNA"/>
</dbReference>
<keyword evidence="1" id="KW-0472">Membrane</keyword>
<keyword evidence="1" id="KW-1133">Transmembrane helix</keyword>
<dbReference type="Proteomes" id="UP001249291">
    <property type="component" value="Unassembled WGS sequence"/>
</dbReference>
<accession>A0ABU1HW72</accession>
<dbReference type="RefSeq" id="WP_309692662.1">
    <property type="nucleotide sequence ID" value="NZ_JAVIZQ010000001.1"/>
</dbReference>
<dbReference type="Pfam" id="PF10708">
    <property type="entry name" value="DUF2510"/>
    <property type="match status" value="1"/>
</dbReference>
<name>A0ABU1HW72_9MICO</name>
<evidence type="ECO:0000259" key="2">
    <source>
        <dbReference type="Pfam" id="PF10708"/>
    </source>
</evidence>
<evidence type="ECO:0000313" key="4">
    <source>
        <dbReference type="Proteomes" id="UP001249291"/>
    </source>
</evidence>
<feature type="transmembrane region" description="Helical" evidence="1">
    <location>
        <begin position="228"/>
        <end position="253"/>
    </location>
</feature>
<feature type="transmembrane region" description="Helical" evidence="1">
    <location>
        <begin position="78"/>
        <end position="101"/>
    </location>
</feature>
<sequence>MSAPQGWYDAGTPGRQRWWDGVQWTAHERTAPPTAPSMGWYQVPGTADIRWWDGVIWTPYRVRKGKPRPDALAVEPPAVGLVLGIVFFILAMLQLLAAVITQSPGNFALPVVLMSIAAIWILGAAHTRAVRRLPAPQSAAVVDASVQPLPGEVDGPDAGWYPVTGQASRWWTGSRWTWYLGTRFGPRPGHAGPRGYLTSMIVGWCVAGIAVIGLVVAVAGSIMEQSLVTGFMIVFGIIFAVLFGGLGAFVLLLTRARRNAMLLPTTPPPLR</sequence>
<keyword evidence="4" id="KW-1185">Reference proteome</keyword>
<feature type="domain" description="DUF2510" evidence="2">
    <location>
        <begin position="6"/>
        <end position="36"/>
    </location>
</feature>
<reference evidence="3 4" key="1">
    <citation type="submission" date="2023-08" db="EMBL/GenBank/DDBJ databases">
        <title>Functional and genomic diversity of the sorghum phyllosphere microbiome.</title>
        <authorList>
            <person name="Shade A."/>
        </authorList>
    </citation>
    <scope>NUCLEOTIDE SEQUENCE [LARGE SCALE GENOMIC DNA]</scope>
    <source>
        <strain evidence="3 4">SORGH_AS_0445</strain>
    </source>
</reference>
<organism evidence="3 4">
    <name type="scientific">Microbacterium foliorum</name>
    <dbReference type="NCBI Taxonomy" id="104336"/>
    <lineage>
        <taxon>Bacteria</taxon>
        <taxon>Bacillati</taxon>
        <taxon>Actinomycetota</taxon>
        <taxon>Actinomycetes</taxon>
        <taxon>Micrococcales</taxon>
        <taxon>Microbacteriaceae</taxon>
        <taxon>Microbacterium</taxon>
    </lineage>
</organism>